<comment type="caution">
    <text evidence="2">The sequence shown here is derived from an EMBL/GenBank/DDBJ whole genome shotgun (WGS) entry which is preliminary data.</text>
</comment>
<gene>
    <name evidence="2" type="ORF">CR513_07080</name>
</gene>
<sequence>MEMDLMKAQIKESKEATMARFLHDHNREIKDVVELQHYKNLSELVHQDIKVEMQIRRISASRKTYVGSSGWKGKEKKNDRARREKSPKKESESPIGRREFTPTLALMPLIGSESFVGEISTSNESKSLSDESYYECDLVVVRRLKLSSYQGGGKLLMGPDLLYKMIECVKKIQDSMRITQSRLR</sequence>
<dbReference type="AlphaFoldDB" id="A0A371I0W7"/>
<reference evidence="2" key="1">
    <citation type="submission" date="2018-05" db="EMBL/GenBank/DDBJ databases">
        <title>Draft genome of Mucuna pruriens seed.</title>
        <authorList>
            <person name="Nnadi N.E."/>
            <person name="Vos R."/>
            <person name="Hasami M.H."/>
            <person name="Devisetty U.K."/>
            <person name="Aguiy J.C."/>
        </authorList>
    </citation>
    <scope>NUCLEOTIDE SEQUENCE [LARGE SCALE GENOMIC DNA]</scope>
    <source>
        <strain evidence="2">JCA_2017</strain>
    </source>
</reference>
<evidence type="ECO:0000256" key="1">
    <source>
        <dbReference type="SAM" id="MobiDB-lite"/>
    </source>
</evidence>
<keyword evidence="3" id="KW-1185">Reference proteome</keyword>
<protein>
    <submittedName>
        <fullName evidence="2">Uncharacterized protein</fullName>
    </submittedName>
</protein>
<accession>A0A371I0W7</accession>
<proteinExistence type="predicted"/>
<dbReference type="EMBL" id="QJKJ01001231">
    <property type="protein sequence ID" value="RDY08680.1"/>
    <property type="molecule type" value="Genomic_DNA"/>
</dbReference>
<dbReference type="Proteomes" id="UP000257109">
    <property type="component" value="Unassembled WGS sequence"/>
</dbReference>
<dbReference type="OrthoDB" id="1194186at2759"/>
<feature type="compositionally biased region" description="Basic and acidic residues" evidence="1">
    <location>
        <begin position="72"/>
        <end position="97"/>
    </location>
</feature>
<evidence type="ECO:0000313" key="2">
    <source>
        <dbReference type="EMBL" id="RDY08680.1"/>
    </source>
</evidence>
<feature type="region of interest" description="Disordered" evidence="1">
    <location>
        <begin position="67"/>
        <end position="97"/>
    </location>
</feature>
<evidence type="ECO:0000313" key="3">
    <source>
        <dbReference type="Proteomes" id="UP000257109"/>
    </source>
</evidence>
<dbReference type="PANTHER" id="PTHR35046">
    <property type="entry name" value="ZINC KNUCKLE (CCHC-TYPE) FAMILY PROTEIN"/>
    <property type="match status" value="1"/>
</dbReference>
<dbReference type="PANTHER" id="PTHR35046:SF9">
    <property type="entry name" value="RNA-DIRECTED DNA POLYMERASE"/>
    <property type="match status" value="1"/>
</dbReference>
<feature type="non-terminal residue" evidence="2">
    <location>
        <position position="1"/>
    </location>
</feature>
<name>A0A371I0W7_MUCPR</name>
<organism evidence="2 3">
    <name type="scientific">Mucuna pruriens</name>
    <name type="common">Velvet bean</name>
    <name type="synonym">Dolichos pruriens</name>
    <dbReference type="NCBI Taxonomy" id="157652"/>
    <lineage>
        <taxon>Eukaryota</taxon>
        <taxon>Viridiplantae</taxon>
        <taxon>Streptophyta</taxon>
        <taxon>Embryophyta</taxon>
        <taxon>Tracheophyta</taxon>
        <taxon>Spermatophyta</taxon>
        <taxon>Magnoliopsida</taxon>
        <taxon>eudicotyledons</taxon>
        <taxon>Gunneridae</taxon>
        <taxon>Pentapetalae</taxon>
        <taxon>rosids</taxon>
        <taxon>fabids</taxon>
        <taxon>Fabales</taxon>
        <taxon>Fabaceae</taxon>
        <taxon>Papilionoideae</taxon>
        <taxon>50 kb inversion clade</taxon>
        <taxon>NPAAA clade</taxon>
        <taxon>indigoferoid/millettioid clade</taxon>
        <taxon>Phaseoleae</taxon>
        <taxon>Mucuna</taxon>
    </lineage>
</organism>